<dbReference type="Proteomes" id="UP001311915">
    <property type="component" value="Unassembled WGS sequence"/>
</dbReference>
<sequence>MFLQLVNTHIKYLAFDFLTLKPIPNKSIIFSRKAADTSRAAGKPLILLIFMCYIVHHLFYGTGCIPCILWINQETSRHFSCRM</sequence>
<dbReference type="AlphaFoldDB" id="A0AAV9KSL7"/>
<proteinExistence type="predicted"/>
<keyword evidence="1" id="KW-1133">Transmembrane helix</keyword>
<name>A0AAV9KSL7_9SOLN</name>
<keyword evidence="1" id="KW-0472">Membrane</keyword>
<evidence type="ECO:0000256" key="1">
    <source>
        <dbReference type="SAM" id="Phobius"/>
    </source>
</evidence>
<accession>A0AAV9KSL7</accession>
<comment type="caution">
    <text evidence="2">The sequence shown here is derived from an EMBL/GenBank/DDBJ whole genome shotgun (WGS) entry which is preliminary data.</text>
</comment>
<protein>
    <submittedName>
        <fullName evidence="2">Uncharacterized protein</fullName>
    </submittedName>
</protein>
<reference evidence="2 3" key="1">
    <citation type="submission" date="2023-10" db="EMBL/GenBank/DDBJ databases">
        <title>Genome-Wide Identification Analysis in wild type Solanum Pinnatisectum Reveals Some Genes Defensing Phytophthora Infestans.</title>
        <authorList>
            <person name="Sun C."/>
        </authorList>
    </citation>
    <scope>NUCLEOTIDE SEQUENCE [LARGE SCALE GENOMIC DNA]</scope>
    <source>
        <strain evidence="2">LQN</strain>
        <tissue evidence="2">Leaf</tissue>
    </source>
</reference>
<organism evidence="2 3">
    <name type="scientific">Solanum pinnatisectum</name>
    <name type="common">tansyleaf nightshade</name>
    <dbReference type="NCBI Taxonomy" id="50273"/>
    <lineage>
        <taxon>Eukaryota</taxon>
        <taxon>Viridiplantae</taxon>
        <taxon>Streptophyta</taxon>
        <taxon>Embryophyta</taxon>
        <taxon>Tracheophyta</taxon>
        <taxon>Spermatophyta</taxon>
        <taxon>Magnoliopsida</taxon>
        <taxon>eudicotyledons</taxon>
        <taxon>Gunneridae</taxon>
        <taxon>Pentapetalae</taxon>
        <taxon>asterids</taxon>
        <taxon>lamiids</taxon>
        <taxon>Solanales</taxon>
        <taxon>Solanaceae</taxon>
        <taxon>Solanoideae</taxon>
        <taxon>Solaneae</taxon>
        <taxon>Solanum</taxon>
    </lineage>
</organism>
<dbReference type="EMBL" id="JAWPEI010000009">
    <property type="protein sequence ID" value="KAK4716324.1"/>
    <property type="molecule type" value="Genomic_DNA"/>
</dbReference>
<gene>
    <name evidence="2" type="ORF">R3W88_014662</name>
</gene>
<evidence type="ECO:0000313" key="3">
    <source>
        <dbReference type="Proteomes" id="UP001311915"/>
    </source>
</evidence>
<keyword evidence="3" id="KW-1185">Reference proteome</keyword>
<evidence type="ECO:0000313" key="2">
    <source>
        <dbReference type="EMBL" id="KAK4716324.1"/>
    </source>
</evidence>
<feature type="transmembrane region" description="Helical" evidence="1">
    <location>
        <begin position="45"/>
        <end position="71"/>
    </location>
</feature>
<keyword evidence="1" id="KW-0812">Transmembrane</keyword>